<keyword evidence="3" id="KW-0687">Ribonucleoprotein</keyword>
<dbReference type="PANTHER" id="PTHR15680:SF9">
    <property type="entry name" value="LARGE RIBOSOMAL SUBUNIT PROTEIN BL19M"/>
    <property type="match status" value="1"/>
</dbReference>
<name>A0AAV7JVE1_9METZ</name>
<evidence type="ECO:0000313" key="6">
    <source>
        <dbReference type="EMBL" id="KAI6652718.1"/>
    </source>
</evidence>
<dbReference type="PANTHER" id="PTHR15680">
    <property type="entry name" value="RIBOSOMAL PROTEIN L19"/>
    <property type="match status" value="1"/>
</dbReference>
<evidence type="ECO:0000256" key="1">
    <source>
        <dbReference type="ARBA" id="ARBA00005781"/>
    </source>
</evidence>
<sequence length="256" mass="29429">MHSARLLLPRILSRRLSCSPSIRDGIINHDKVYVYWNNKLCLTPTEAKLSPLEFLNLSDLQRRERAIFIPYFTDGSILKVMWTDKASPSGLCEFTGVCIYQSEDMLNVATTFILRNVIKEEGVNITFEKHSPIIQSIDLIRFQKIEWNEEGESLEDYPLSASKIPDNLTTLLTNKPLPLTPSKSGPVVSNQILNKLIKKKEIHIIKSAKEIKEEYDPYYKWYITSQDVPSEIIHDGIRDIKEVSDRHIDILIGDTK</sequence>
<gene>
    <name evidence="6" type="ORF">LOD99_4104</name>
</gene>
<dbReference type="Pfam" id="PF01245">
    <property type="entry name" value="Ribosomal_L19"/>
    <property type="match status" value="1"/>
</dbReference>
<dbReference type="GO" id="GO:0003735">
    <property type="term" value="F:structural constituent of ribosome"/>
    <property type="evidence" value="ECO:0007669"/>
    <property type="project" value="InterPro"/>
</dbReference>
<dbReference type="InterPro" id="IPR001857">
    <property type="entry name" value="Ribosomal_bL19"/>
</dbReference>
<evidence type="ECO:0000256" key="3">
    <source>
        <dbReference type="ARBA" id="ARBA00023274"/>
    </source>
</evidence>
<dbReference type="InterPro" id="IPR008991">
    <property type="entry name" value="Translation_prot_SH3-like_sf"/>
</dbReference>
<organism evidence="6 7">
    <name type="scientific">Oopsacas minuta</name>
    <dbReference type="NCBI Taxonomy" id="111878"/>
    <lineage>
        <taxon>Eukaryota</taxon>
        <taxon>Metazoa</taxon>
        <taxon>Porifera</taxon>
        <taxon>Hexactinellida</taxon>
        <taxon>Hexasterophora</taxon>
        <taxon>Lyssacinosida</taxon>
        <taxon>Leucopsacidae</taxon>
        <taxon>Oopsacas</taxon>
    </lineage>
</organism>
<keyword evidence="2 6" id="KW-0689">Ribosomal protein</keyword>
<accession>A0AAV7JVE1</accession>
<comment type="similarity">
    <text evidence="1">Belongs to the bacterial ribosomal protein bL19 family.</text>
</comment>
<dbReference type="Proteomes" id="UP001165289">
    <property type="component" value="Unassembled WGS sequence"/>
</dbReference>
<dbReference type="GO" id="GO:0005762">
    <property type="term" value="C:mitochondrial large ribosomal subunit"/>
    <property type="evidence" value="ECO:0007669"/>
    <property type="project" value="TreeGrafter"/>
</dbReference>
<dbReference type="EMBL" id="JAKMXF010000297">
    <property type="protein sequence ID" value="KAI6652718.1"/>
    <property type="molecule type" value="Genomic_DNA"/>
</dbReference>
<dbReference type="AlphaFoldDB" id="A0AAV7JVE1"/>
<reference evidence="6 7" key="1">
    <citation type="journal article" date="2023" name="BMC Biol.">
        <title>The compact genome of the sponge Oopsacas minuta (Hexactinellida) is lacking key metazoan core genes.</title>
        <authorList>
            <person name="Santini S."/>
            <person name="Schenkelaars Q."/>
            <person name="Jourda C."/>
            <person name="Duchesne M."/>
            <person name="Belahbib H."/>
            <person name="Rocher C."/>
            <person name="Selva M."/>
            <person name="Riesgo A."/>
            <person name="Vervoort M."/>
            <person name="Leys S.P."/>
            <person name="Kodjabachian L."/>
            <person name="Le Bivic A."/>
            <person name="Borchiellini C."/>
            <person name="Claverie J.M."/>
            <person name="Renard E."/>
        </authorList>
    </citation>
    <scope>NUCLEOTIDE SEQUENCE [LARGE SCALE GENOMIC DNA]</scope>
    <source>
        <strain evidence="6">SPO-2</strain>
    </source>
</reference>
<dbReference type="SUPFAM" id="SSF50104">
    <property type="entry name" value="Translation proteins SH3-like domain"/>
    <property type="match status" value="1"/>
</dbReference>
<dbReference type="GO" id="GO:0006412">
    <property type="term" value="P:translation"/>
    <property type="evidence" value="ECO:0007669"/>
    <property type="project" value="InterPro"/>
</dbReference>
<keyword evidence="7" id="KW-1185">Reference proteome</keyword>
<evidence type="ECO:0000313" key="7">
    <source>
        <dbReference type="Proteomes" id="UP001165289"/>
    </source>
</evidence>
<proteinExistence type="inferred from homology"/>
<comment type="caution">
    <text evidence="6">The sequence shown here is derived from an EMBL/GenBank/DDBJ whole genome shotgun (WGS) entry which is preliminary data.</text>
</comment>
<evidence type="ECO:0000256" key="5">
    <source>
        <dbReference type="ARBA" id="ARBA00035359"/>
    </source>
</evidence>
<evidence type="ECO:0000256" key="2">
    <source>
        <dbReference type="ARBA" id="ARBA00022980"/>
    </source>
</evidence>
<dbReference type="Gene3D" id="2.30.30.790">
    <property type="match status" value="1"/>
</dbReference>
<protein>
    <recommendedName>
        <fullName evidence="4">Large ribosomal subunit protein bL19m</fullName>
    </recommendedName>
    <alternativeName>
        <fullName evidence="5">39S ribosomal protein L19, mitochondrial</fullName>
    </alternativeName>
</protein>
<dbReference type="InterPro" id="IPR038657">
    <property type="entry name" value="Ribosomal_bL19_sf"/>
</dbReference>
<evidence type="ECO:0000256" key="4">
    <source>
        <dbReference type="ARBA" id="ARBA00035288"/>
    </source>
</evidence>